<evidence type="ECO:0000259" key="2">
    <source>
        <dbReference type="Pfam" id="PF07127"/>
    </source>
</evidence>
<dbReference type="EMBL" id="MT371196">
    <property type="protein sequence ID" value="QQO74714.1"/>
    <property type="molecule type" value="mRNA"/>
</dbReference>
<keyword evidence="1" id="KW-0812">Transmembrane</keyword>
<evidence type="ECO:0000313" key="3">
    <source>
        <dbReference type="EMBL" id="QQO74714.1"/>
    </source>
</evidence>
<sequence length="72" mass="8243">MAETIQLVFYIILFNFLLLVVTDVSAGGKMTQPKCHRNSDCPRNLCWPPLVAICDLHKCFCRPQHVNLVVRD</sequence>
<dbReference type="InterPro" id="IPR009810">
    <property type="entry name" value="Nodulin_late_dom"/>
</dbReference>
<dbReference type="Pfam" id="PF07127">
    <property type="entry name" value="Nodulin_late"/>
    <property type="match status" value="1"/>
</dbReference>
<proteinExistence type="evidence at transcript level"/>
<evidence type="ECO:0000256" key="1">
    <source>
        <dbReference type="SAM" id="Phobius"/>
    </source>
</evidence>
<reference evidence="3" key="1">
    <citation type="journal article" date="2020" name="Mol. Cell">
        <title>Proteome analysis reveals a significant host-specific response in Rhizobium leguminosarum bv viciae endosymbiotic cells.</title>
        <authorList>
            <person name="Duran D."/>
            <person name="Albareda M."/>
            <person name="Marina A."/>
            <person name="Garcia C."/>
            <person name="Ruiz-Argueso T."/>
            <person name="Palacios J."/>
        </authorList>
    </citation>
    <scope>NUCLEOTIDE SEQUENCE</scope>
    <source>
        <tissue evidence="3">Root nodules</tissue>
    </source>
</reference>
<keyword evidence="1" id="KW-1133">Transmembrane helix</keyword>
<dbReference type="GO" id="GO:0046872">
    <property type="term" value="F:metal ion binding"/>
    <property type="evidence" value="ECO:0007669"/>
    <property type="project" value="InterPro"/>
</dbReference>
<name>A0A7T8IG86_LENCU</name>
<keyword evidence="1" id="KW-0472">Membrane</keyword>
<dbReference type="AlphaFoldDB" id="A0A7T8IG86"/>
<accession>A0A7T8IG86</accession>
<protein>
    <submittedName>
        <fullName evidence="3">Nodule-specific cysteine-rich peptide L46</fullName>
    </submittedName>
</protein>
<feature type="transmembrane region" description="Helical" evidence="1">
    <location>
        <begin position="7"/>
        <end position="28"/>
    </location>
</feature>
<feature type="domain" description="Late nodulin" evidence="2">
    <location>
        <begin position="1"/>
        <end position="59"/>
    </location>
</feature>
<organism evidence="3">
    <name type="scientific">Lens culinaris</name>
    <name type="common">Lentil</name>
    <name type="synonym">Cicer lens</name>
    <dbReference type="NCBI Taxonomy" id="3864"/>
    <lineage>
        <taxon>Eukaryota</taxon>
        <taxon>Viridiplantae</taxon>
        <taxon>Streptophyta</taxon>
        <taxon>Embryophyta</taxon>
        <taxon>Tracheophyta</taxon>
        <taxon>Spermatophyta</taxon>
        <taxon>Magnoliopsida</taxon>
        <taxon>eudicotyledons</taxon>
        <taxon>Gunneridae</taxon>
        <taxon>Pentapetalae</taxon>
        <taxon>rosids</taxon>
        <taxon>fabids</taxon>
        <taxon>Fabales</taxon>
        <taxon>Fabaceae</taxon>
        <taxon>Papilionoideae</taxon>
        <taxon>50 kb inversion clade</taxon>
        <taxon>NPAAA clade</taxon>
        <taxon>Hologalegina</taxon>
        <taxon>IRL clade</taxon>
        <taxon>Fabeae</taxon>
        <taxon>Lens</taxon>
    </lineage>
</organism>